<evidence type="ECO:0000313" key="8">
    <source>
        <dbReference type="EMBL" id="TWO32114.1"/>
    </source>
</evidence>
<dbReference type="PANTHER" id="PTHR32322:SF2">
    <property type="entry name" value="EAMA DOMAIN-CONTAINING PROTEIN"/>
    <property type="match status" value="1"/>
</dbReference>
<keyword evidence="4 6" id="KW-1133">Transmembrane helix</keyword>
<evidence type="ECO:0000256" key="4">
    <source>
        <dbReference type="ARBA" id="ARBA00022989"/>
    </source>
</evidence>
<evidence type="ECO:0000256" key="2">
    <source>
        <dbReference type="ARBA" id="ARBA00007362"/>
    </source>
</evidence>
<keyword evidence="5 6" id="KW-0472">Membrane</keyword>
<dbReference type="PANTHER" id="PTHR32322">
    <property type="entry name" value="INNER MEMBRANE TRANSPORTER"/>
    <property type="match status" value="1"/>
</dbReference>
<feature type="transmembrane region" description="Helical" evidence="6">
    <location>
        <begin position="271"/>
        <end position="288"/>
    </location>
</feature>
<feature type="domain" description="EamA" evidence="7">
    <location>
        <begin position="153"/>
        <end position="287"/>
    </location>
</feature>
<proteinExistence type="inferred from homology"/>
<dbReference type="GO" id="GO:0016020">
    <property type="term" value="C:membrane"/>
    <property type="evidence" value="ECO:0007669"/>
    <property type="project" value="UniProtKB-SubCell"/>
</dbReference>
<evidence type="ECO:0000256" key="3">
    <source>
        <dbReference type="ARBA" id="ARBA00022692"/>
    </source>
</evidence>
<feature type="transmembrane region" description="Helical" evidence="6">
    <location>
        <begin position="150"/>
        <end position="170"/>
    </location>
</feature>
<dbReference type="AlphaFoldDB" id="A0A562YCE9"/>
<feature type="transmembrane region" description="Helical" evidence="6">
    <location>
        <begin position="93"/>
        <end position="115"/>
    </location>
</feature>
<keyword evidence="9" id="KW-1185">Reference proteome</keyword>
<evidence type="ECO:0000259" key="7">
    <source>
        <dbReference type="Pfam" id="PF00892"/>
    </source>
</evidence>
<comment type="subcellular location">
    <subcellularLocation>
        <location evidence="1">Membrane</location>
        <topology evidence="1">Multi-pass membrane protein</topology>
    </subcellularLocation>
</comment>
<sequence>MKALHSKWIYLFILSLIWGSSFMLIKKGLVGLTPMQLGAVRIIFTGTFLFIIGFRKIKEIKSTKEWKGIVLTGLLGTFFPSFLFAFAETEIDSAVASIINSLVPINTILIGLLVFKIKSTKQQVLGVFIGLIGTLILIMNGVSLNPTQNYFYAVLVVIATIMYAASSNIIKYYLQHVNALTIAVGNFMVIMIPAIIVLISSGFFKEETLAKEQLKPALLYMLLLSLFGTAVAKVLFNKLIQVSTPVFGSSVAYLMPIVAVFWGVLDGERFSFLQTISTVIILIGVYLAQKRKR</sequence>
<feature type="transmembrane region" description="Helical" evidence="6">
    <location>
        <begin position="37"/>
        <end position="54"/>
    </location>
</feature>
<reference evidence="8 9" key="1">
    <citation type="submission" date="2019-07" db="EMBL/GenBank/DDBJ databases">
        <title>Seonamhaeicola sp. W255 draft genome.</title>
        <authorList>
            <person name="Zhang X.-Y."/>
            <person name="Zhang R."/>
            <person name="Zhong Y.-L."/>
            <person name="Du Z.-J."/>
        </authorList>
    </citation>
    <scope>NUCLEOTIDE SEQUENCE [LARGE SCALE GENOMIC DNA]</scope>
    <source>
        <strain evidence="8 9">W255</strain>
    </source>
</reference>
<feature type="transmembrane region" description="Helical" evidence="6">
    <location>
        <begin position="7"/>
        <end position="25"/>
    </location>
</feature>
<evidence type="ECO:0000313" key="9">
    <source>
        <dbReference type="Proteomes" id="UP000295814"/>
    </source>
</evidence>
<dbReference type="InterPro" id="IPR050638">
    <property type="entry name" value="AA-Vitamin_Transporters"/>
</dbReference>
<keyword evidence="3 6" id="KW-0812">Transmembrane</keyword>
<dbReference type="SUPFAM" id="SSF103481">
    <property type="entry name" value="Multidrug resistance efflux transporter EmrE"/>
    <property type="match status" value="2"/>
</dbReference>
<dbReference type="OrthoDB" id="1117213at2"/>
<comment type="caution">
    <text evidence="8">The sequence shown here is derived from an EMBL/GenBank/DDBJ whole genome shotgun (WGS) entry which is preliminary data.</text>
</comment>
<evidence type="ECO:0000256" key="5">
    <source>
        <dbReference type="ARBA" id="ARBA00023136"/>
    </source>
</evidence>
<feature type="transmembrane region" description="Helical" evidence="6">
    <location>
        <begin position="182"/>
        <end position="204"/>
    </location>
</feature>
<feature type="transmembrane region" description="Helical" evidence="6">
    <location>
        <begin position="124"/>
        <end position="144"/>
    </location>
</feature>
<comment type="similarity">
    <text evidence="2">Belongs to the EamA transporter family.</text>
</comment>
<feature type="transmembrane region" description="Helical" evidence="6">
    <location>
        <begin position="247"/>
        <end position="265"/>
    </location>
</feature>
<organism evidence="8 9">
    <name type="scientific">Seonamhaeicola sediminis</name>
    <dbReference type="NCBI Taxonomy" id="2528206"/>
    <lineage>
        <taxon>Bacteria</taxon>
        <taxon>Pseudomonadati</taxon>
        <taxon>Bacteroidota</taxon>
        <taxon>Flavobacteriia</taxon>
        <taxon>Flavobacteriales</taxon>
        <taxon>Flavobacteriaceae</taxon>
    </lineage>
</organism>
<feature type="transmembrane region" description="Helical" evidence="6">
    <location>
        <begin position="216"/>
        <end position="235"/>
    </location>
</feature>
<name>A0A562YCE9_9FLAO</name>
<accession>A0A562YCE9</accession>
<feature type="domain" description="EamA" evidence="7">
    <location>
        <begin position="9"/>
        <end position="138"/>
    </location>
</feature>
<feature type="transmembrane region" description="Helical" evidence="6">
    <location>
        <begin position="66"/>
        <end position="87"/>
    </location>
</feature>
<gene>
    <name evidence="8" type="ORF">E1J38_009800</name>
</gene>
<dbReference type="EMBL" id="SMZJ02000005">
    <property type="protein sequence ID" value="TWO32114.1"/>
    <property type="molecule type" value="Genomic_DNA"/>
</dbReference>
<dbReference type="Proteomes" id="UP000295814">
    <property type="component" value="Unassembled WGS sequence"/>
</dbReference>
<protein>
    <submittedName>
        <fullName evidence="8">EamA family transporter</fullName>
    </submittedName>
</protein>
<evidence type="ECO:0000256" key="1">
    <source>
        <dbReference type="ARBA" id="ARBA00004141"/>
    </source>
</evidence>
<evidence type="ECO:0000256" key="6">
    <source>
        <dbReference type="SAM" id="Phobius"/>
    </source>
</evidence>
<dbReference type="InterPro" id="IPR000620">
    <property type="entry name" value="EamA_dom"/>
</dbReference>
<dbReference type="RefSeq" id="WP_133356375.1">
    <property type="nucleotide sequence ID" value="NZ_SMZJ02000005.1"/>
</dbReference>
<dbReference type="Pfam" id="PF00892">
    <property type="entry name" value="EamA"/>
    <property type="match status" value="2"/>
</dbReference>
<dbReference type="InterPro" id="IPR037185">
    <property type="entry name" value="EmrE-like"/>
</dbReference>